<feature type="domain" description="Transglycosylase SLT" evidence="3">
    <location>
        <begin position="491"/>
        <end position="595"/>
    </location>
</feature>
<dbReference type="GO" id="GO:0042597">
    <property type="term" value="C:periplasmic space"/>
    <property type="evidence" value="ECO:0007669"/>
    <property type="project" value="InterPro"/>
</dbReference>
<evidence type="ECO:0000259" key="4">
    <source>
        <dbReference type="Pfam" id="PF14718"/>
    </source>
</evidence>
<dbReference type="InterPro" id="IPR023346">
    <property type="entry name" value="Lysozyme-like_dom_sf"/>
</dbReference>
<name>A0A5C8ZXP8_9GAMM</name>
<dbReference type="Pfam" id="PF00760">
    <property type="entry name" value="Cucumo_coat"/>
    <property type="match status" value="1"/>
</dbReference>
<dbReference type="Proteomes" id="UP000321933">
    <property type="component" value="Unassembled WGS sequence"/>
</dbReference>
<dbReference type="Gene3D" id="1.10.530.10">
    <property type="match status" value="1"/>
</dbReference>
<accession>A0A5C8ZXP8</accession>
<keyword evidence="2" id="KW-0732">Signal</keyword>
<dbReference type="InterPro" id="IPR037061">
    <property type="entry name" value="Lytic_TGlycoase_superhlx_L_sf"/>
</dbReference>
<sequence>MRRGIWLVVVVALGYAGWAGASSPQLQQPESARQAYHKAQQALEQRRLDEYRRLRSGLDDYPLAIYLDYYALRRQPARVTRRQALDFVSASLNSPLTNRFLGGYLERAGRDRRWDDFLALMPGEPNSIELKCYYFRARLASGATQAAWEGARRLWLHGESRPKACDPLFAAWTKAGELDDEAVWGRMLLAFDARQRSLMRYVSRRASPALKPWAAHLQAVYASPDGMRKIRMPLDSPYAADIVSRGLAYLARYSPERALDYWQRYQSEMRFSAEQSRQVESAIALRSLFAKSDTNREWLDGALARLKDDTLVEIRLRWALEEQDWNGMDRALQWLSAAGRQSSVWHYWQARIWEQRGESELARGGFAALAGERDYYGFLAADRLGLPYQFNAQAVELSDGERAALTALPAVQRTAELLYHEEPNNAHSEWYGLLNRFQDQPQQLLALGRLAMEEGWFRMAIDAANRAEAWDALALRFPTPYADTFERYGGLRQVPGSELMAIARRESAFYPLARSPVGARGLMQIMPATGKQVASGLGVSDSTAALFQVDYNVMLGSAYYRELLDRFGGNRVFALSAYNAGPHRVDRWRRKAGDKVPVEVWAETIPYRETRNYLQAVLAYNVVFQHLSGKTPEPVLSAAERAAAY</sequence>
<dbReference type="GO" id="GO:0000270">
    <property type="term" value="P:peptidoglycan metabolic process"/>
    <property type="evidence" value="ECO:0007669"/>
    <property type="project" value="InterPro"/>
</dbReference>
<gene>
    <name evidence="5" type="ORF">FVW59_05605</name>
</gene>
<evidence type="ECO:0000256" key="2">
    <source>
        <dbReference type="ARBA" id="ARBA00022729"/>
    </source>
</evidence>
<keyword evidence="6" id="KW-1185">Reference proteome</keyword>
<reference evidence="5 6" key="1">
    <citation type="submission" date="2019-08" db="EMBL/GenBank/DDBJ databases">
        <title>Parahaliea maris sp. nov., isolated from the surface seawater.</title>
        <authorList>
            <person name="Liu Y."/>
        </authorList>
    </citation>
    <scope>NUCLEOTIDE SEQUENCE [LARGE SCALE GENOMIC DNA]</scope>
    <source>
        <strain evidence="5 6">S2-26</strain>
    </source>
</reference>
<proteinExistence type="inferred from homology"/>
<dbReference type="Gene3D" id="1.25.20.10">
    <property type="entry name" value="Bacterial muramidases"/>
    <property type="match status" value="1"/>
</dbReference>
<dbReference type="RefSeq" id="WP_148063251.1">
    <property type="nucleotide sequence ID" value="NZ_VRYZ01000002.1"/>
</dbReference>
<dbReference type="GO" id="GO:0008933">
    <property type="term" value="F:peptidoglycan lytic transglycosylase activity"/>
    <property type="evidence" value="ECO:0007669"/>
    <property type="project" value="InterPro"/>
</dbReference>
<protein>
    <submittedName>
        <fullName evidence="5">Transglycosylase SLT domain-containing protein</fullName>
    </submittedName>
</protein>
<evidence type="ECO:0000256" key="1">
    <source>
        <dbReference type="ARBA" id="ARBA00007734"/>
    </source>
</evidence>
<dbReference type="PANTHER" id="PTHR37423:SF5">
    <property type="entry name" value="SOLUBLE LYTIC MUREIN TRANSGLYCOSYLASE"/>
    <property type="match status" value="1"/>
</dbReference>
<feature type="domain" description="Lytic transglycosylase superhelical linker" evidence="4">
    <location>
        <begin position="406"/>
        <end position="473"/>
    </location>
</feature>
<dbReference type="Gene3D" id="1.10.1240.20">
    <property type="entry name" value="Lytic transglycosylase, superhelical linker domain"/>
    <property type="match status" value="1"/>
</dbReference>
<evidence type="ECO:0000313" key="6">
    <source>
        <dbReference type="Proteomes" id="UP000321933"/>
    </source>
</evidence>
<dbReference type="InterPro" id="IPR012289">
    <property type="entry name" value="Lytic_TGlycosylase_superhlx_L"/>
</dbReference>
<organism evidence="5 6">
    <name type="scientific">Parahaliea aestuarii</name>
    <dbReference type="NCBI Taxonomy" id="1852021"/>
    <lineage>
        <taxon>Bacteria</taxon>
        <taxon>Pseudomonadati</taxon>
        <taxon>Pseudomonadota</taxon>
        <taxon>Gammaproteobacteria</taxon>
        <taxon>Cellvibrionales</taxon>
        <taxon>Halieaceae</taxon>
        <taxon>Parahaliea</taxon>
    </lineage>
</organism>
<comment type="caution">
    <text evidence="5">The sequence shown here is derived from an EMBL/GenBank/DDBJ whole genome shotgun (WGS) entry which is preliminary data.</text>
</comment>
<dbReference type="SUPFAM" id="SSF48435">
    <property type="entry name" value="Bacterial muramidases"/>
    <property type="match status" value="1"/>
</dbReference>
<dbReference type="AlphaFoldDB" id="A0A5C8ZXP8"/>
<dbReference type="EMBL" id="VRYZ01000002">
    <property type="protein sequence ID" value="TXS93315.1"/>
    <property type="molecule type" value="Genomic_DNA"/>
</dbReference>
<dbReference type="PANTHER" id="PTHR37423">
    <property type="entry name" value="SOLUBLE LYTIC MUREIN TRANSGLYCOSYLASE-RELATED"/>
    <property type="match status" value="1"/>
</dbReference>
<dbReference type="InterPro" id="IPR008939">
    <property type="entry name" value="Lytic_TGlycosylase_superhlx_U"/>
</dbReference>
<dbReference type="OrthoDB" id="92254at2"/>
<evidence type="ECO:0000313" key="5">
    <source>
        <dbReference type="EMBL" id="TXS93315.1"/>
    </source>
</evidence>
<dbReference type="GO" id="GO:0016020">
    <property type="term" value="C:membrane"/>
    <property type="evidence" value="ECO:0007669"/>
    <property type="project" value="InterPro"/>
</dbReference>
<dbReference type="GO" id="GO:0004553">
    <property type="term" value="F:hydrolase activity, hydrolyzing O-glycosyl compounds"/>
    <property type="evidence" value="ECO:0007669"/>
    <property type="project" value="InterPro"/>
</dbReference>
<evidence type="ECO:0000259" key="3">
    <source>
        <dbReference type="Pfam" id="PF01464"/>
    </source>
</evidence>
<dbReference type="InterPro" id="IPR000189">
    <property type="entry name" value="Transglyc_AS"/>
</dbReference>
<dbReference type="Pfam" id="PF14718">
    <property type="entry name" value="SLT_L"/>
    <property type="match status" value="1"/>
</dbReference>
<dbReference type="SUPFAM" id="SSF53955">
    <property type="entry name" value="Lysozyme-like"/>
    <property type="match status" value="1"/>
</dbReference>
<dbReference type="PROSITE" id="PS00922">
    <property type="entry name" value="TRANSGLYCOSYLASE"/>
    <property type="match status" value="1"/>
</dbReference>
<comment type="similarity">
    <text evidence="1">Belongs to the transglycosylase Slt family.</text>
</comment>
<dbReference type="InterPro" id="IPR008258">
    <property type="entry name" value="Transglycosylase_SLT_dom_1"/>
</dbReference>
<dbReference type="Pfam" id="PF01464">
    <property type="entry name" value="SLT"/>
    <property type="match status" value="1"/>
</dbReference>
<dbReference type="CDD" id="cd13401">
    <property type="entry name" value="Slt70-like"/>
    <property type="match status" value="1"/>
</dbReference>